<reference evidence="9" key="2">
    <citation type="submission" date="2013-04" db="UniProtKB">
        <authorList>
            <consortium name="EnsemblPlants"/>
        </authorList>
    </citation>
    <scope>IDENTIFICATION</scope>
</reference>
<dbReference type="STRING" id="4533.J3LVD7"/>
<keyword evidence="2" id="KW-0812">Transmembrane</keyword>
<dbReference type="HOGENOM" id="CLU_001570_10_3_1"/>
<keyword evidence="6 7" id="KW-0349">Heme</keyword>
<dbReference type="InterPro" id="IPR002401">
    <property type="entry name" value="Cyt_P450_E_grp-I"/>
</dbReference>
<dbReference type="PRINTS" id="PR00385">
    <property type="entry name" value="P450"/>
</dbReference>
<reference evidence="9" key="1">
    <citation type="journal article" date="2013" name="Nat. Commun.">
        <title>Whole-genome sequencing of Oryza brachyantha reveals mechanisms underlying Oryza genome evolution.</title>
        <authorList>
            <person name="Chen J."/>
            <person name="Huang Q."/>
            <person name="Gao D."/>
            <person name="Wang J."/>
            <person name="Lang Y."/>
            <person name="Liu T."/>
            <person name="Li B."/>
            <person name="Bai Z."/>
            <person name="Luis Goicoechea J."/>
            <person name="Liang C."/>
            <person name="Chen C."/>
            <person name="Zhang W."/>
            <person name="Sun S."/>
            <person name="Liao Y."/>
            <person name="Zhang X."/>
            <person name="Yang L."/>
            <person name="Song C."/>
            <person name="Wang M."/>
            <person name="Shi J."/>
            <person name="Liu G."/>
            <person name="Liu J."/>
            <person name="Zhou H."/>
            <person name="Zhou W."/>
            <person name="Yu Q."/>
            <person name="An N."/>
            <person name="Chen Y."/>
            <person name="Cai Q."/>
            <person name="Wang B."/>
            <person name="Liu B."/>
            <person name="Min J."/>
            <person name="Huang Y."/>
            <person name="Wu H."/>
            <person name="Li Z."/>
            <person name="Zhang Y."/>
            <person name="Yin Y."/>
            <person name="Song W."/>
            <person name="Jiang J."/>
            <person name="Jackson S.A."/>
            <person name="Wing R.A."/>
            <person name="Wang J."/>
            <person name="Chen M."/>
        </authorList>
    </citation>
    <scope>NUCLEOTIDE SEQUENCE [LARGE SCALE GENOMIC DNA]</scope>
    <source>
        <strain evidence="9">cv. IRGC 101232</strain>
    </source>
</reference>
<sequence length="467" mass="51678">MMLLLLLVTVVLLLFCLTVFRRATPPAAIHRRTIKIRDAAVARRALIDHADDFSDRPAALFVVPLVTGRRRRRSDNILSAPYGPLWRALRCNLTVELLHPTRLGSIEPLQRAAVEALVAEVATKARSRAGEVVVVRDSVRAAVFPLVARLCFGDGLGDRQLLALQRLMEDFVVAIGKANKFPGTSRVARILHWVQLRRLAAFRGRQLECFLRLIAARRKRQTRRGSDGGLIRPYVDTLLDLRVPCSVADLPDDTDGEEKEERHSRRTLTDDEMVSLVSEFLGAGSCVEWTLAHLVIQPEVQDKLRREVIIDGNDDHRRAVTSYLAVILESLRLHPPVPLVMRYAHARAALPVEEIGISLPTGGGRVHFMVRDIGRDGQTWTDPDVFRPERFLAGGEAEAVGPLPGPKEVIKMMPFGAGRRFCPGMGLGMLHVGLLVAALVREFEWAPATASGGGGGVDLTERDGFFK</sequence>
<dbReference type="GO" id="GO:0005506">
    <property type="term" value="F:iron ion binding"/>
    <property type="evidence" value="ECO:0007669"/>
    <property type="project" value="InterPro"/>
</dbReference>
<dbReference type="Proteomes" id="UP000006038">
    <property type="component" value="Chromosome 4"/>
</dbReference>
<evidence type="ECO:0000256" key="6">
    <source>
        <dbReference type="PIRSR" id="PIRSR602401-1"/>
    </source>
</evidence>
<dbReference type="PROSITE" id="PS00086">
    <property type="entry name" value="CYTOCHROME_P450"/>
    <property type="match status" value="1"/>
</dbReference>
<keyword evidence="10" id="KW-1185">Reference proteome</keyword>
<evidence type="ECO:0000256" key="8">
    <source>
        <dbReference type="SAM" id="SignalP"/>
    </source>
</evidence>
<dbReference type="GO" id="GO:0016020">
    <property type="term" value="C:membrane"/>
    <property type="evidence" value="ECO:0007669"/>
    <property type="project" value="UniProtKB-SubCell"/>
</dbReference>
<dbReference type="GO" id="GO:0016709">
    <property type="term" value="F:oxidoreductase activity, acting on paired donors, with incorporation or reduction of molecular oxygen, NAD(P)H as one donor, and incorporation of one atom of oxygen"/>
    <property type="evidence" value="ECO:0007669"/>
    <property type="project" value="TreeGrafter"/>
</dbReference>
<dbReference type="AlphaFoldDB" id="J3LVD7"/>
<comment type="similarity">
    <text evidence="7">Belongs to the cytochrome P450 family.</text>
</comment>
<proteinExistence type="inferred from homology"/>
<keyword evidence="4" id="KW-1133">Transmembrane helix</keyword>
<evidence type="ECO:0000256" key="2">
    <source>
        <dbReference type="ARBA" id="ARBA00022692"/>
    </source>
</evidence>
<dbReference type="InterPro" id="IPR036396">
    <property type="entry name" value="Cyt_P450_sf"/>
</dbReference>
<comment type="subcellular location">
    <subcellularLocation>
        <location evidence="1">Membrane</location>
        <topology evidence="1">Single-pass membrane protein</topology>
    </subcellularLocation>
</comment>
<dbReference type="InterPro" id="IPR017972">
    <property type="entry name" value="Cyt_P450_CS"/>
</dbReference>
<keyword evidence="3 6" id="KW-0479">Metal-binding</keyword>
<keyword evidence="7" id="KW-0560">Oxidoreductase</keyword>
<dbReference type="PANTHER" id="PTHR24298">
    <property type="entry name" value="FLAVONOID 3'-MONOOXYGENASE-RELATED"/>
    <property type="match status" value="1"/>
</dbReference>
<evidence type="ECO:0000256" key="1">
    <source>
        <dbReference type="ARBA" id="ARBA00004167"/>
    </source>
</evidence>
<keyword evidence="7" id="KW-0503">Monooxygenase</keyword>
<evidence type="ECO:0000256" key="5">
    <source>
        <dbReference type="ARBA" id="ARBA00023136"/>
    </source>
</evidence>
<evidence type="ECO:0000256" key="7">
    <source>
        <dbReference type="RuleBase" id="RU000461"/>
    </source>
</evidence>
<keyword evidence="8" id="KW-0732">Signal</keyword>
<evidence type="ECO:0008006" key="11">
    <source>
        <dbReference type="Google" id="ProtNLM"/>
    </source>
</evidence>
<evidence type="ECO:0000256" key="3">
    <source>
        <dbReference type="ARBA" id="ARBA00022723"/>
    </source>
</evidence>
<accession>J3LVD7</accession>
<dbReference type="Pfam" id="PF00067">
    <property type="entry name" value="p450"/>
    <property type="match status" value="1"/>
</dbReference>
<feature type="binding site" description="axial binding residue" evidence="6">
    <location>
        <position position="422"/>
    </location>
    <ligand>
        <name>heme</name>
        <dbReference type="ChEBI" id="CHEBI:30413"/>
    </ligand>
    <ligandPart>
        <name>Fe</name>
        <dbReference type="ChEBI" id="CHEBI:18248"/>
    </ligandPart>
</feature>
<evidence type="ECO:0000256" key="4">
    <source>
        <dbReference type="ARBA" id="ARBA00022989"/>
    </source>
</evidence>
<dbReference type="GO" id="GO:0020037">
    <property type="term" value="F:heme binding"/>
    <property type="evidence" value="ECO:0007669"/>
    <property type="project" value="InterPro"/>
</dbReference>
<dbReference type="Gene3D" id="1.10.630.10">
    <property type="entry name" value="Cytochrome P450"/>
    <property type="match status" value="1"/>
</dbReference>
<evidence type="ECO:0000313" key="9">
    <source>
        <dbReference type="EnsemblPlants" id="OB04G11120.1"/>
    </source>
</evidence>
<name>J3LVD7_ORYBR</name>
<dbReference type="InterPro" id="IPR051103">
    <property type="entry name" value="Plant_metabolite_P450s"/>
</dbReference>
<evidence type="ECO:0000313" key="10">
    <source>
        <dbReference type="Proteomes" id="UP000006038"/>
    </source>
</evidence>
<dbReference type="EnsemblPlants" id="OB04G11120.1">
    <property type="protein sequence ID" value="OB04G11120.1"/>
    <property type="gene ID" value="OB04G11120"/>
</dbReference>
<feature type="signal peptide" evidence="8">
    <location>
        <begin position="1"/>
        <end position="23"/>
    </location>
</feature>
<organism evidence="9">
    <name type="scientific">Oryza brachyantha</name>
    <name type="common">malo sina</name>
    <dbReference type="NCBI Taxonomy" id="4533"/>
    <lineage>
        <taxon>Eukaryota</taxon>
        <taxon>Viridiplantae</taxon>
        <taxon>Streptophyta</taxon>
        <taxon>Embryophyta</taxon>
        <taxon>Tracheophyta</taxon>
        <taxon>Spermatophyta</taxon>
        <taxon>Magnoliopsida</taxon>
        <taxon>Liliopsida</taxon>
        <taxon>Poales</taxon>
        <taxon>Poaceae</taxon>
        <taxon>BOP clade</taxon>
        <taxon>Oryzoideae</taxon>
        <taxon>Oryzeae</taxon>
        <taxon>Oryzinae</taxon>
        <taxon>Oryza</taxon>
    </lineage>
</organism>
<dbReference type="Gramene" id="OB04G11120.1">
    <property type="protein sequence ID" value="OB04G11120.1"/>
    <property type="gene ID" value="OB04G11120"/>
</dbReference>
<dbReference type="PANTHER" id="PTHR24298:SF389">
    <property type="entry name" value="OS04G0128400 PROTEIN"/>
    <property type="match status" value="1"/>
</dbReference>
<keyword evidence="5" id="KW-0472">Membrane</keyword>
<comment type="cofactor">
    <cofactor evidence="6">
        <name>heme</name>
        <dbReference type="ChEBI" id="CHEBI:30413"/>
    </cofactor>
</comment>
<dbReference type="InterPro" id="IPR001128">
    <property type="entry name" value="Cyt_P450"/>
</dbReference>
<dbReference type="eggNOG" id="KOG0156">
    <property type="taxonomic scope" value="Eukaryota"/>
</dbReference>
<protein>
    <recommendedName>
        <fullName evidence="11">Cytochrome P450</fullName>
    </recommendedName>
</protein>
<dbReference type="OMA" id="SACVEWT"/>
<feature type="chain" id="PRO_5003773067" description="Cytochrome P450" evidence="8">
    <location>
        <begin position="24"/>
        <end position="467"/>
    </location>
</feature>
<dbReference type="SUPFAM" id="SSF48264">
    <property type="entry name" value="Cytochrome P450"/>
    <property type="match status" value="1"/>
</dbReference>
<keyword evidence="6 7" id="KW-0408">Iron</keyword>
<dbReference type="PRINTS" id="PR00463">
    <property type="entry name" value="EP450I"/>
</dbReference>